<feature type="domain" description="LIM zinc-binding" evidence="8">
    <location>
        <begin position="281"/>
        <end position="341"/>
    </location>
</feature>
<evidence type="ECO:0000313" key="9">
    <source>
        <dbReference type="EMBL" id="KAK7688473.1"/>
    </source>
</evidence>
<evidence type="ECO:0000256" key="5">
    <source>
        <dbReference type="PROSITE-ProRule" id="PRU00125"/>
    </source>
</evidence>
<feature type="signal peptide" evidence="7">
    <location>
        <begin position="1"/>
        <end position="23"/>
    </location>
</feature>
<organism evidence="9 10">
    <name type="scientific">Cerrena zonata</name>
    <dbReference type="NCBI Taxonomy" id="2478898"/>
    <lineage>
        <taxon>Eukaryota</taxon>
        <taxon>Fungi</taxon>
        <taxon>Dikarya</taxon>
        <taxon>Basidiomycota</taxon>
        <taxon>Agaricomycotina</taxon>
        <taxon>Agaricomycetes</taxon>
        <taxon>Polyporales</taxon>
        <taxon>Cerrenaceae</taxon>
        <taxon>Cerrena</taxon>
    </lineage>
</organism>
<keyword evidence="7" id="KW-0732">Signal</keyword>
<sequence>MLLNRSVRSLFSLLTGLSHLLSSLDYGPWSQAVLVCPLSSSSTKVIRTSRSSKQCHIKNFGTRDLRAANLPDRDDVPGLGSPPTSPTRATSALPPTLPPRASPSHSHSNSINSNTNGNRTTSPRLQPTRTLSPPLVSRPSHSPARSISASPAPPTHTDREQAPMPAPSWDDDTPSSVPTTPPRPTTGIPRTVPLSTVISPSPTKVSSTKPSLPPRVHSPPNDTIAPSVKTMTVPLIPASSGSGGYVRSAGVSSQATGATVGGKFGHNRGGGAAGGSYGGTPTCAKCAKVVYFAEQVKALNKTYHKPCLRCSDCKTSLDSTKLTEKDGEPFCRRCYARLFGPQGSGYALLGKPGG</sequence>
<dbReference type="Proteomes" id="UP001385951">
    <property type="component" value="Unassembled WGS sequence"/>
</dbReference>
<evidence type="ECO:0000259" key="8">
    <source>
        <dbReference type="PROSITE" id="PS50023"/>
    </source>
</evidence>
<dbReference type="EMBL" id="JASBNA010000010">
    <property type="protein sequence ID" value="KAK7688473.1"/>
    <property type="molecule type" value="Genomic_DNA"/>
</dbReference>
<evidence type="ECO:0000256" key="7">
    <source>
        <dbReference type="SAM" id="SignalP"/>
    </source>
</evidence>
<keyword evidence="2" id="KW-0677">Repeat</keyword>
<dbReference type="CDD" id="cd09326">
    <property type="entry name" value="LIM_CRP_like"/>
    <property type="match status" value="1"/>
</dbReference>
<dbReference type="SMART" id="SM00132">
    <property type="entry name" value="LIM"/>
    <property type="match status" value="1"/>
</dbReference>
<protein>
    <recommendedName>
        <fullName evidence="8">LIM zinc-binding domain-containing protein</fullName>
    </recommendedName>
</protein>
<dbReference type="PROSITE" id="PS50023">
    <property type="entry name" value="LIM_DOMAIN_2"/>
    <property type="match status" value="1"/>
</dbReference>
<evidence type="ECO:0000256" key="2">
    <source>
        <dbReference type="ARBA" id="ARBA00022737"/>
    </source>
</evidence>
<feature type="compositionally biased region" description="Low complexity" evidence="6">
    <location>
        <begin position="102"/>
        <end position="124"/>
    </location>
</feature>
<keyword evidence="10" id="KW-1185">Reference proteome</keyword>
<dbReference type="SUPFAM" id="SSF57716">
    <property type="entry name" value="Glucocorticoid receptor-like (DNA-binding domain)"/>
    <property type="match status" value="2"/>
</dbReference>
<feature type="compositionally biased region" description="Low complexity" evidence="6">
    <location>
        <begin position="137"/>
        <end position="150"/>
    </location>
</feature>
<dbReference type="FunFam" id="2.10.110.10:FF:000001">
    <property type="entry name" value="Cysteine and glycine-rich protein 1"/>
    <property type="match status" value="1"/>
</dbReference>
<feature type="chain" id="PRO_5043833155" description="LIM zinc-binding domain-containing protein" evidence="7">
    <location>
        <begin position="24"/>
        <end position="354"/>
    </location>
</feature>
<evidence type="ECO:0000256" key="1">
    <source>
        <dbReference type="ARBA" id="ARBA00022723"/>
    </source>
</evidence>
<proteinExistence type="predicted"/>
<dbReference type="InterPro" id="IPR001781">
    <property type="entry name" value="Znf_LIM"/>
</dbReference>
<dbReference type="Pfam" id="PF00412">
    <property type="entry name" value="LIM"/>
    <property type="match status" value="1"/>
</dbReference>
<dbReference type="GO" id="GO:0046872">
    <property type="term" value="F:metal ion binding"/>
    <property type="evidence" value="ECO:0007669"/>
    <property type="project" value="UniProtKB-KW"/>
</dbReference>
<dbReference type="GO" id="GO:0030695">
    <property type="term" value="F:GTPase regulator activity"/>
    <property type="evidence" value="ECO:0007669"/>
    <property type="project" value="UniProtKB-ARBA"/>
</dbReference>
<dbReference type="PROSITE" id="PS00478">
    <property type="entry name" value="LIM_DOMAIN_1"/>
    <property type="match status" value="1"/>
</dbReference>
<dbReference type="AlphaFoldDB" id="A0AAW0GEG9"/>
<reference evidence="9 10" key="1">
    <citation type="submission" date="2022-09" db="EMBL/GenBank/DDBJ databases">
        <authorList>
            <person name="Palmer J.M."/>
        </authorList>
    </citation>
    <scope>NUCLEOTIDE SEQUENCE [LARGE SCALE GENOMIC DNA]</scope>
    <source>
        <strain evidence="9 10">DSM 7382</strain>
    </source>
</reference>
<dbReference type="Gene3D" id="2.10.110.10">
    <property type="entry name" value="Cysteine Rich Protein"/>
    <property type="match status" value="1"/>
</dbReference>
<keyword evidence="4 5" id="KW-0440">LIM domain</keyword>
<keyword evidence="1 5" id="KW-0479">Metal-binding</keyword>
<feature type="compositionally biased region" description="Basic and acidic residues" evidence="6">
    <location>
        <begin position="66"/>
        <end position="76"/>
    </location>
</feature>
<name>A0AAW0GEG9_9APHY</name>
<comment type="caution">
    <text evidence="9">The sequence shown here is derived from an EMBL/GenBank/DDBJ whole genome shotgun (WGS) entry which is preliminary data.</text>
</comment>
<dbReference type="PANTHER" id="PTHR46074">
    <property type="entry name" value="CYSTEINE-RICH PROTEIN CRIP FAMILY MEMBER"/>
    <property type="match status" value="1"/>
</dbReference>
<accession>A0AAW0GEG9</accession>
<feature type="region of interest" description="Disordered" evidence="6">
    <location>
        <begin position="66"/>
        <end position="227"/>
    </location>
</feature>
<evidence type="ECO:0000256" key="4">
    <source>
        <dbReference type="ARBA" id="ARBA00023038"/>
    </source>
</evidence>
<keyword evidence="3 5" id="KW-0862">Zinc</keyword>
<evidence type="ECO:0000256" key="6">
    <source>
        <dbReference type="SAM" id="MobiDB-lite"/>
    </source>
</evidence>
<evidence type="ECO:0000256" key="3">
    <source>
        <dbReference type="ARBA" id="ARBA00022833"/>
    </source>
</evidence>
<feature type="compositionally biased region" description="Low complexity" evidence="6">
    <location>
        <begin position="185"/>
        <end position="210"/>
    </location>
</feature>
<gene>
    <name evidence="9" type="ORF">QCA50_008011</name>
</gene>
<evidence type="ECO:0000313" key="10">
    <source>
        <dbReference type="Proteomes" id="UP001385951"/>
    </source>
</evidence>
<dbReference type="PANTHER" id="PTHR46074:SF5">
    <property type="entry name" value="LIM DOMAIN-CONTAINING PROTEIN C"/>
    <property type="match status" value="1"/>
</dbReference>